<protein>
    <submittedName>
        <fullName evidence="1">Uncharacterized protein</fullName>
    </submittedName>
</protein>
<organism evidence="1 2">
    <name type="scientific">Melastoma candidum</name>
    <dbReference type="NCBI Taxonomy" id="119954"/>
    <lineage>
        <taxon>Eukaryota</taxon>
        <taxon>Viridiplantae</taxon>
        <taxon>Streptophyta</taxon>
        <taxon>Embryophyta</taxon>
        <taxon>Tracheophyta</taxon>
        <taxon>Spermatophyta</taxon>
        <taxon>Magnoliopsida</taxon>
        <taxon>eudicotyledons</taxon>
        <taxon>Gunneridae</taxon>
        <taxon>Pentapetalae</taxon>
        <taxon>rosids</taxon>
        <taxon>malvids</taxon>
        <taxon>Myrtales</taxon>
        <taxon>Melastomataceae</taxon>
        <taxon>Melastomatoideae</taxon>
        <taxon>Melastomateae</taxon>
        <taxon>Melastoma</taxon>
    </lineage>
</organism>
<name>A0ACB9M3K8_9MYRT</name>
<evidence type="ECO:0000313" key="2">
    <source>
        <dbReference type="Proteomes" id="UP001057402"/>
    </source>
</evidence>
<proteinExistence type="predicted"/>
<evidence type="ECO:0000313" key="1">
    <source>
        <dbReference type="EMBL" id="KAI4318809.1"/>
    </source>
</evidence>
<keyword evidence="2" id="KW-1185">Reference proteome</keyword>
<accession>A0ACB9M3K8</accession>
<dbReference type="Proteomes" id="UP001057402">
    <property type="component" value="Chromosome 10"/>
</dbReference>
<gene>
    <name evidence="1" type="ORF">MLD38_032476</name>
</gene>
<sequence length="70" mass="7514">MSGSSVPPPVARRLQGKVAIITGLKMESHCIIRLIGSWKMSASSTSSPVARRHVLFSSCRISDSTVRCKG</sequence>
<comment type="caution">
    <text evidence="1">The sequence shown here is derived from an EMBL/GenBank/DDBJ whole genome shotgun (WGS) entry which is preliminary data.</text>
</comment>
<dbReference type="EMBL" id="CM042889">
    <property type="protein sequence ID" value="KAI4318809.1"/>
    <property type="molecule type" value="Genomic_DNA"/>
</dbReference>
<reference evidence="2" key="1">
    <citation type="journal article" date="2023" name="Front. Plant Sci.">
        <title>Chromosomal-level genome assembly of Melastoma candidum provides insights into trichome evolution.</title>
        <authorList>
            <person name="Zhong Y."/>
            <person name="Wu W."/>
            <person name="Sun C."/>
            <person name="Zou P."/>
            <person name="Liu Y."/>
            <person name="Dai S."/>
            <person name="Zhou R."/>
        </authorList>
    </citation>
    <scope>NUCLEOTIDE SEQUENCE [LARGE SCALE GENOMIC DNA]</scope>
</reference>